<dbReference type="OrthoDB" id="75720at2759"/>
<dbReference type="Gene3D" id="1.20.1280.290">
    <property type="match status" value="1"/>
</dbReference>
<dbReference type="Pfam" id="PF04193">
    <property type="entry name" value="PQ-loop"/>
    <property type="match status" value="1"/>
</dbReference>
<name>A0A0V0QWM3_PSEPJ</name>
<dbReference type="GO" id="GO:0012505">
    <property type="term" value="C:endomembrane system"/>
    <property type="evidence" value="ECO:0007669"/>
    <property type="project" value="UniProtKB-SubCell"/>
</dbReference>
<keyword evidence="6 7" id="KW-0472">Membrane</keyword>
<dbReference type="EMBL" id="LDAU01000094">
    <property type="protein sequence ID" value="KRX06596.1"/>
    <property type="molecule type" value="Genomic_DNA"/>
</dbReference>
<dbReference type="PANTHER" id="PTHR13131">
    <property type="entry name" value="CYSTINOSIN"/>
    <property type="match status" value="1"/>
</dbReference>
<feature type="transmembrane region" description="Helical" evidence="7">
    <location>
        <begin position="56"/>
        <end position="77"/>
    </location>
</feature>
<gene>
    <name evidence="8" type="ORF">PPERSA_13075</name>
</gene>
<evidence type="ECO:0000256" key="7">
    <source>
        <dbReference type="SAM" id="Phobius"/>
    </source>
</evidence>
<reference evidence="8 9" key="1">
    <citation type="journal article" date="2015" name="Sci. Rep.">
        <title>Genome of the facultative scuticociliatosis pathogen Pseudocohnilembus persalinus provides insight into its virulence through horizontal gene transfer.</title>
        <authorList>
            <person name="Xiong J."/>
            <person name="Wang G."/>
            <person name="Cheng J."/>
            <person name="Tian M."/>
            <person name="Pan X."/>
            <person name="Warren A."/>
            <person name="Jiang C."/>
            <person name="Yuan D."/>
            <person name="Miao W."/>
        </authorList>
    </citation>
    <scope>NUCLEOTIDE SEQUENCE [LARGE SCALE GENOMIC DNA]</scope>
    <source>
        <strain evidence="8">36N120E</strain>
    </source>
</reference>
<evidence type="ECO:0000256" key="6">
    <source>
        <dbReference type="ARBA" id="ARBA00023136"/>
    </source>
</evidence>
<evidence type="ECO:0000313" key="8">
    <source>
        <dbReference type="EMBL" id="KRX06596.1"/>
    </source>
</evidence>
<evidence type="ECO:0000256" key="3">
    <source>
        <dbReference type="ARBA" id="ARBA00022692"/>
    </source>
</evidence>
<feature type="transmembrane region" description="Helical" evidence="7">
    <location>
        <begin position="122"/>
        <end position="143"/>
    </location>
</feature>
<dbReference type="Proteomes" id="UP000054937">
    <property type="component" value="Unassembled WGS sequence"/>
</dbReference>
<keyword evidence="2" id="KW-0813">Transport</keyword>
<evidence type="ECO:0000256" key="5">
    <source>
        <dbReference type="ARBA" id="ARBA00022989"/>
    </source>
</evidence>
<dbReference type="InParanoid" id="A0A0V0QWM3"/>
<evidence type="ECO:0000256" key="4">
    <source>
        <dbReference type="ARBA" id="ARBA00022737"/>
    </source>
</evidence>
<dbReference type="InterPro" id="IPR006603">
    <property type="entry name" value="PQ-loop_rpt"/>
</dbReference>
<protein>
    <submittedName>
        <fullName evidence="8">Uncharacterized protein</fullName>
    </submittedName>
</protein>
<dbReference type="GO" id="GO:0005774">
    <property type="term" value="C:vacuolar membrane"/>
    <property type="evidence" value="ECO:0007669"/>
    <property type="project" value="TreeGrafter"/>
</dbReference>
<organism evidence="8 9">
    <name type="scientific">Pseudocohnilembus persalinus</name>
    <name type="common">Ciliate</name>
    <dbReference type="NCBI Taxonomy" id="266149"/>
    <lineage>
        <taxon>Eukaryota</taxon>
        <taxon>Sar</taxon>
        <taxon>Alveolata</taxon>
        <taxon>Ciliophora</taxon>
        <taxon>Intramacronucleata</taxon>
        <taxon>Oligohymenophorea</taxon>
        <taxon>Scuticociliatia</taxon>
        <taxon>Philasterida</taxon>
        <taxon>Pseudocohnilembidae</taxon>
        <taxon>Pseudocohnilembus</taxon>
    </lineage>
</organism>
<dbReference type="PANTHER" id="PTHR13131:SF5">
    <property type="entry name" value="CYSTINOSIN"/>
    <property type="match status" value="1"/>
</dbReference>
<sequence>MYNTAGYLYPNETGIFAEKNDLLFGWWSFFMCAIIVYQSFFLYPRFSNKVSKTCKIVSSAYLIFVVVHYFCYQIAGIYQISSVYYNIWYIMSYLKLIITLTKYMPQVYWNYVRKSTEGWSHIGVILDFTGGILSSFQILIDYMNGFDKIFGSDTSGLNIVKFGLSWISIFFDTIFLIQHYVLYNKKQESEKENLVVKNKNEKSQDLMTMPTNDTNREMQCQNQKKIDNKQNQEQIQYNQKQQLIPVQDKEQEQEIESNQNMQKINNQQYQAGEYACDNENQTYSGVFA</sequence>
<dbReference type="AlphaFoldDB" id="A0A0V0QWM3"/>
<proteinExistence type="predicted"/>
<dbReference type="InterPro" id="IPR005282">
    <property type="entry name" value="LC_transporter"/>
</dbReference>
<keyword evidence="5 7" id="KW-1133">Transmembrane helix</keyword>
<comment type="subcellular location">
    <subcellularLocation>
        <location evidence="1">Endomembrane system</location>
        <topology evidence="1">Multi-pass membrane protein</topology>
    </subcellularLocation>
</comment>
<keyword evidence="9" id="KW-1185">Reference proteome</keyword>
<evidence type="ECO:0000256" key="2">
    <source>
        <dbReference type="ARBA" id="ARBA00022448"/>
    </source>
</evidence>
<dbReference type="GO" id="GO:0015184">
    <property type="term" value="F:L-cystine transmembrane transporter activity"/>
    <property type="evidence" value="ECO:0007669"/>
    <property type="project" value="TreeGrafter"/>
</dbReference>
<comment type="caution">
    <text evidence="8">The sequence shown here is derived from an EMBL/GenBank/DDBJ whole genome shotgun (WGS) entry which is preliminary data.</text>
</comment>
<keyword evidence="4" id="KW-0677">Repeat</keyword>
<dbReference type="SMART" id="SM00679">
    <property type="entry name" value="CTNS"/>
    <property type="match status" value="1"/>
</dbReference>
<feature type="transmembrane region" description="Helical" evidence="7">
    <location>
        <begin position="163"/>
        <end position="183"/>
    </location>
</feature>
<evidence type="ECO:0000313" key="9">
    <source>
        <dbReference type="Proteomes" id="UP000054937"/>
    </source>
</evidence>
<evidence type="ECO:0000256" key="1">
    <source>
        <dbReference type="ARBA" id="ARBA00004127"/>
    </source>
</evidence>
<feature type="transmembrane region" description="Helical" evidence="7">
    <location>
        <begin position="24"/>
        <end position="44"/>
    </location>
</feature>
<keyword evidence="3 7" id="KW-0812">Transmembrane</keyword>
<accession>A0A0V0QWM3</accession>
<feature type="transmembrane region" description="Helical" evidence="7">
    <location>
        <begin position="83"/>
        <end position="101"/>
    </location>
</feature>